<accession>A0A439D551</accession>
<dbReference type="Proteomes" id="UP000286045">
    <property type="component" value="Unassembled WGS sequence"/>
</dbReference>
<evidence type="ECO:0008006" key="5">
    <source>
        <dbReference type="Google" id="ProtNLM"/>
    </source>
</evidence>
<comment type="caution">
    <text evidence="3">The sequence shown here is derived from an EMBL/GenBank/DDBJ whole genome shotgun (WGS) entry which is preliminary data.</text>
</comment>
<organism evidence="3 4">
    <name type="scientific">Xylaria grammica</name>
    <dbReference type="NCBI Taxonomy" id="363999"/>
    <lineage>
        <taxon>Eukaryota</taxon>
        <taxon>Fungi</taxon>
        <taxon>Dikarya</taxon>
        <taxon>Ascomycota</taxon>
        <taxon>Pezizomycotina</taxon>
        <taxon>Sordariomycetes</taxon>
        <taxon>Xylariomycetidae</taxon>
        <taxon>Xylariales</taxon>
        <taxon>Xylariaceae</taxon>
        <taxon>Xylaria</taxon>
    </lineage>
</organism>
<sequence>MEVKCQAIRPNDARQYRQRSVSVLPRSDSTQYSTSRRYTEYPKASAAPQPPTQLVLSPKTYERLAAVKREQDGLRDNVIAEALVMREHQHEELERIRQFRESAVREQREREEVLRQQQMEDFDRMMLEFKTRRAIEEEERIAEQARREAMIESIRESMIRMRDEAVRQRRLEQDRILAEQVEEFETRRAIEEEEERIAEEVRREAMIRMRDEAARQRQLEQDRILAEQVEEEARIEEARIQAQAEAEERERIRRERLRECVVCMEEDDMSSMIQTPCAHWYCHEDLQNAADNFAISVVAFGEPVEHIDKGL</sequence>
<reference evidence="3 4" key="1">
    <citation type="submission" date="2018-12" db="EMBL/GenBank/DDBJ databases">
        <title>Draft genome sequence of Xylaria grammica IHI A82.</title>
        <authorList>
            <person name="Buettner E."/>
            <person name="Kellner H."/>
        </authorList>
    </citation>
    <scope>NUCLEOTIDE SEQUENCE [LARGE SCALE GENOMIC DNA]</scope>
    <source>
        <strain evidence="3 4">IHI A82</strain>
    </source>
</reference>
<dbReference type="EMBL" id="RYZI01000150">
    <property type="protein sequence ID" value="RWA09522.1"/>
    <property type="molecule type" value="Genomic_DNA"/>
</dbReference>
<dbReference type="InterPro" id="IPR013083">
    <property type="entry name" value="Znf_RING/FYVE/PHD"/>
</dbReference>
<dbReference type="Gene3D" id="3.30.40.10">
    <property type="entry name" value="Zinc/RING finger domain, C3HC4 (zinc finger)"/>
    <property type="match status" value="1"/>
</dbReference>
<protein>
    <recommendedName>
        <fullName evidence="5">RING-type domain-containing protein</fullName>
    </recommendedName>
</protein>
<evidence type="ECO:0000256" key="1">
    <source>
        <dbReference type="SAM" id="Coils"/>
    </source>
</evidence>
<proteinExistence type="predicted"/>
<evidence type="ECO:0000313" key="4">
    <source>
        <dbReference type="Proteomes" id="UP000286045"/>
    </source>
</evidence>
<feature type="region of interest" description="Disordered" evidence="2">
    <location>
        <begin position="1"/>
        <end position="51"/>
    </location>
</feature>
<evidence type="ECO:0000313" key="3">
    <source>
        <dbReference type="EMBL" id="RWA09522.1"/>
    </source>
</evidence>
<dbReference type="SUPFAM" id="SSF57850">
    <property type="entry name" value="RING/U-box"/>
    <property type="match status" value="1"/>
</dbReference>
<gene>
    <name evidence="3" type="ORF">EKO27_g5571</name>
</gene>
<keyword evidence="4" id="KW-1185">Reference proteome</keyword>
<feature type="coiled-coil region" evidence="1">
    <location>
        <begin position="219"/>
        <end position="255"/>
    </location>
</feature>
<feature type="compositionally biased region" description="Polar residues" evidence="2">
    <location>
        <begin position="27"/>
        <end position="36"/>
    </location>
</feature>
<name>A0A439D551_9PEZI</name>
<keyword evidence="1" id="KW-0175">Coiled coil</keyword>
<dbReference type="STRING" id="363999.A0A439D551"/>
<dbReference type="AlphaFoldDB" id="A0A439D551"/>
<evidence type="ECO:0000256" key="2">
    <source>
        <dbReference type="SAM" id="MobiDB-lite"/>
    </source>
</evidence>